<evidence type="ECO:0000256" key="10">
    <source>
        <dbReference type="SAM" id="MobiDB-lite"/>
    </source>
</evidence>
<comment type="similarity">
    <text evidence="9">Belongs to the SecE/SEC61-gamma family.</text>
</comment>
<organism evidence="11 12">
    <name type="scientific">Corynebacterium hindlerae</name>
    <dbReference type="NCBI Taxonomy" id="699041"/>
    <lineage>
        <taxon>Bacteria</taxon>
        <taxon>Bacillati</taxon>
        <taxon>Actinomycetota</taxon>
        <taxon>Actinomycetes</taxon>
        <taxon>Mycobacteriales</taxon>
        <taxon>Corynebacteriaceae</taxon>
        <taxon>Corynebacterium</taxon>
    </lineage>
</organism>
<dbReference type="RefSeq" id="WP_182387012.1">
    <property type="nucleotide sequence ID" value="NZ_CP059833.1"/>
</dbReference>
<evidence type="ECO:0000256" key="4">
    <source>
        <dbReference type="ARBA" id="ARBA00022692"/>
    </source>
</evidence>
<keyword evidence="8 9" id="KW-0472">Membrane</keyword>
<dbReference type="AlphaFoldDB" id="A0A7G5FHW1"/>
<evidence type="ECO:0000256" key="6">
    <source>
        <dbReference type="ARBA" id="ARBA00022989"/>
    </source>
</evidence>
<evidence type="ECO:0000256" key="7">
    <source>
        <dbReference type="ARBA" id="ARBA00023010"/>
    </source>
</evidence>
<dbReference type="GO" id="GO:0008320">
    <property type="term" value="F:protein transmembrane transporter activity"/>
    <property type="evidence" value="ECO:0007669"/>
    <property type="project" value="UniProtKB-UniRule"/>
</dbReference>
<dbReference type="PANTHER" id="PTHR33910:SF1">
    <property type="entry name" value="PROTEIN TRANSLOCASE SUBUNIT SECE"/>
    <property type="match status" value="1"/>
</dbReference>
<feature type="transmembrane region" description="Helical" evidence="9">
    <location>
        <begin position="74"/>
        <end position="95"/>
    </location>
</feature>
<dbReference type="GO" id="GO:0009306">
    <property type="term" value="P:protein secretion"/>
    <property type="evidence" value="ECO:0007669"/>
    <property type="project" value="UniProtKB-UniRule"/>
</dbReference>
<gene>
    <name evidence="9 11" type="primary">secE</name>
    <name evidence="11" type="ORF">HW450_05680</name>
</gene>
<dbReference type="HAMAP" id="MF_00422">
    <property type="entry name" value="SecE"/>
    <property type="match status" value="1"/>
</dbReference>
<protein>
    <recommendedName>
        <fullName evidence="9">Protein translocase subunit SecE</fullName>
    </recommendedName>
</protein>
<name>A0A7G5FHW1_9CORY</name>
<dbReference type="GO" id="GO:0043952">
    <property type="term" value="P:protein transport by the Sec complex"/>
    <property type="evidence" value="ECO:0007669"/>
    <property type="project" value="UniProtKB-UniRule"/>
</dbReference>
<dbReference type="Pfam" id="PF00584">
    <property type="entry name" value="SecE"/>
    <property type="match status" value="1"/>
</dbReference>
<evidence type="ECO:0000313" key="11">
    <source>
        <dbReference type="EMBL" id="QMV86202.1"/>
    </source>
</evidence>
<reference evidence="11 12" key="1">
    <citation type="submission" date="2020-07" db="EMBL/GenBank/DDBJ databases">
        <title>non toxigenic Corynebacterium sp. nov from a clinical source.</title>
        <authorList>
            <person name="Bernier A.-M."/>
            <person name="Bernard K."/>
        </authorList>
    </citation>
    <scope>NUCLEOTIDE SEQUENCE [LARGE SCALE GENOMIC DNA]</scope>
    <source>
        <strain evidence="12">NML 93-0612</strain>
    </source>
</reference>
<dbReference type="InterPro" id="IPR038379">
    <property type="entry name" value="SecE_sf"/>
</dbReference>
<sequence length="109" mass="11138">MSEDRQPGNAAAAARPAGKRQVTGVSTTSSAQIAAKKASAKSAGEDQVGGGVATFFPEVGSELKKVIWPTGKQMVTYTIVVFLFLILVTALVSGVDFLAGLGVEKILAG</sequence>
<evidence type="ECO:0000256" key="5">
    <source>
        <dbReference type="ARBA" id="ARBA00022927"/>
    </source>
</evidence>
<keyword evidence="5 9" id="KW-0653">Protein transport</keyword>
<keyword evidence="7 9" id="KW-0811">Translocation</keyword>
<keyword evidence="12" id="KW-1185">Reference proteome</keyword>
<comment type="subunit">
    <text evidence="9">Component of the Sec protein translocase complex. Heterotrimer consisting of SecY, SecE and SecG subunits. The heterotrimers can form oligomers, although 1 heterotrimer is thought to be able to translocate proteins. Interacts with the ribosome. Interacts with SecDF, and other proteins may be involved. Interacts with SecA.</text>
</comment>
<keyword evidence="2 9" id="KW-0813">Transport</keyword>
<evidence type="ECO:0000256" key="2">
    <source>
        <dbReference type="ARBA" id="ARBA00022448"/>
    </source>
</evidence>
<comment type="subcellular location">
    <subcellularLocation>
        <location evidence="9">Cell membrane</location>
        <topology evidence="9">Single-pass membrane protein</topology>
    </subcellularLocation>
    <subcellularLocation>
        <location evidence="1">Membrane</location>
    </subcellularLocation>
</comment>
<dbReference type="NCBIfam" id="TIGR00964">
    <property type="entry name" value="secE_bact"/>
    <property type="match status" value="1"/>
</dbReference>
<evidence type="ECO:0000256" key="8">
    <source>
        <dbReference type="ARBA" id="ARBA00023136"/>
    </source>
</evidence>
<dbReference type="EMBL" id="CP059833">
    <property type="protein sequence ID" value="QMV86202.1"/>
    <property type="molecule type" value="Genomic_DNA"/>
</dbReference>
<comment type="function">
    <text evidence="9">Essential subunit of the Sec protein translocation channel SecYEG. Clamps together the 2 halves of SecY. May contact the channel plug during translocation.</text>
</comment>
<dbReference type="Gene3D" id="1.20.5.1030">
    <property type="entry name" value="Preprotein translocase secy subunit"/>
    <property type="match status" value="1"/>
</dbReference>
<accession>A0A7G5FHW1</accession>
<proteinExistence type="inferred from homology"/>
<dbReference type="GO" id="GO:0005886">
    <property type="term" value="C:plasma membrane"/>
    <property type="evidence" value="ECO:0007669"/>
    <property type="project" value="UniProtKB-SubCell"/>
</dbReference>
<dbReference type="InterPro" id="IPR001901">
    <property type="entry name" value="Translocase_SecE/Sec61-g"/>
</dbReference>
<evidence type="ECO:0000256" key="3">
    <source>
        <dbReference type="ARBA" id="ARBA00022475"/>
    </source>
</evidence>
<dbReference type="GO" id="GO:0065002">
    <property type="term" value="P:intracellular protein transmembrane transport"/>
    <property type="evidence" value="ECO:0007669"/>
    <property type="project" value="UniProtKB-UniRule"/>
</dbReference>
<dbReference type="InterPro" id="IPR005807">
    <property type="entry name" value="SecE_bac"/>
</dbReference>
<keyword evidence="4 9" id="KW-0812">Transmembrane</keyword>
<keyword evidence="6 9" id="KW-1133">Transmembrane helix</keyword>
<dbReference type="Proteomes" id="UP000515570">
    <property type="component" value="Chromosome"/>
</dbReference>
<evidence type="ECO:0000313" key="12">
    <source>
        <dbReference type="Proteomes" id="UP000515570"/>
    </source>
</evidence>
<dbReference type="GO" id="GO:0006605">
    <property type="term" value="P:protein targeting"/>
    <property type="evidence" value="ECO:0007669"/>
    <property type="project" value="UniProtKB-UniRule"/>
</dbReference>
<keyword evidence="3 9" id="KW-1003">Cell membrane</keyword>
<evidence type="ECO:0000256" key="9">
    <source>
        <dbReference type="HAMAP-Rule" id="MF_00422"/>
    </source>
</evidence>
<feature type="region of interest" description="Disordered" evidence="10">
    <location>
        <begin position="1"/>
        <end position="30"/>
    </location>
</feature>
<dbReference type="PANTHER" id="PTHR33910">
    <property type="entry name" value="PROTEIN TRANSLOCASE SUBUNIT SECE"/>
    <property type="match status" value="1"/>
</dbReference>
<evidence type="ECO:0000256" key="1">
    <source>
        <dbReference type="ARBA" id="ARBA00004370"/>
    </source>
</evidence>
<dbReference type="NCBIfam" id="NF005783">
    <property type="entry name" value="PRK07597.9-4"/>
    <property type="match status" value="1"/>
</dbReference>